<sequence length="93" mass="10805">MQRLKSQPYIGAPQTPGYYSARSVVATLPAHALHCLCFMIHLYNFSQYYEEDFIKQWKQERTPSSGLNYQETSPTHHLHFRSPATSRARTSDQ</sequence>
<evidence type="ECO:0000313" key="2">
    <source>
        <dbReference type="EMBL" id="MPC32238.1"/>
    </source>
</evidence>
<reference evidence="2 3" key="1">
    <citation type="submission" date="2019-05" db="EMBL/GenBank/DDBJ databases">
        <title>Another draft genome of Portunus trituberculatus and its Hox gene families provides insights of decapod evolution.</title>
        <authorList>
            <person name="Jeong J.-H."/>
            <person name="Song I."/>
            <person name="Kim S."/>
            <person name="Choi T."/>
            <person name="Kim D."/>
            <person name="Ryu S."/>
            <person name="Kim W."/>
        </authorList>
    </citation>
    <scope>NUCLEOTIDE SEQUENCE [LARGE SCALE GENOMIC DNA]</scope>
    <source>
        <tissue evidence="2">Muscle</tissue>
    </source>
</reference>
<dbReference type="AlphaFoldDB" id="A0A5B7EFJ6"/>
<evidence type="ECO:0000313" key="3">
    <source>
        <dbReference type="Proteomes" id="UP000324222"/>
    </source>
</evidence>
<feature type="region of interest" description="Disordered" evidence="1">
    <location>
        <begin position="64"/>
        <end position="93"/>
    </location>
</feature>
<keyword evidence="3" id="KW-1185">Reference proteome</keyword>
<name>A0A5B7EFJ6_PORTR</name>
<accession>A0A5B7EFJ6</accession>
<evidence type="ECO:0000256" key="1">
    <source>
        <dbReference type="SAM" id="MobiDB-lite"/>
    </source>
</evidence>
<feature type="compositionally biased region" description="Polar residues" evidence="1">
    <location>
        <begin position="83"/>
        <end position="93"/>
    </location>
</feature>
<dbReference type="Proteomes" id="UP000324222">
    <property type="component" value="Unassembled WGS sequence"/>
</dbReference>
<gene>
    <name evidence="2" type="ORF">E2C01_025546</name>
</gene>
<dbReference type="EMBL" id="VSRR010002591">
    <property type="protein sequence ID" value="MPC32238.1"/>
    <property type="molecule type" value="Genomic_DNA"/>
</dbReference>
<proteinExistence type="predicted"/>
<feature type="compositionally biased region" description="Polar residues" evidence="1">
    <location>
        <begin position="64"/>
        <end position="75"/>
    </location>
</feature>
<organism evidence="2 3">
    <name type="scientific">Portunus trituberculatus</name>
    <name type="common">Swimming crab</name>
    <name type="synonym">Neptunus trituberculatus</name>
    <dbReference type="NCBI Taxonomy" id="210409"/>
    <lineage>
        <taxon>Eukaryota</taxon>
        <taxon>Metazoa</taxon>
        <taxon>Ecdysozoa</taxon>
        <taxon>Arthropoda</taxon>
        <taxon>Crustacea</taxon>
        <taxon>Multicrustacea</taxon>
        <taxon>Malacostraca</taxon>
        <taxon>Eumalacostraca</taxon>
        <taxon>Eucarida</taxon>
        <taxon>Decapoda</taxon>
        <taxon>Pleocyemata</taxon>
        <taxon>Brachyura</taxon>
        <taxon>Eubrachyura</taxon>
        <taxon>Portunoidea</taxon>
        <taxon>Portunidae</taxon>
        <taxon>Portuninae</taxon>
        <taxon>Portunus</taxon>
    </lineage>
</organism>
<protein>
    <submittedName>
        <fullName evidence="2">Uncharacterized protein</fullName>
    </submittedName>
</protein>
<comment type="caution">
    <text evidence="2">The sequence shown here is derived from an EMBL/GenBank/DDBJ whole genome shotgun (WGS) entry which is preliminary data.</text>
</comment>